<dbReference type="InterPro" id="IPR005674">
    <property type="entry name" value="CocE/Ser_esterase"/>
</dbReference>
<keyword evidence="1" id="KW-0378">Hydrolase</keyword>
<dbReference type="InterPro" id="IPR013736">
    <property type="entry name" value="Xaa-Pro_dipept_C"/>
</dbReference>
<organism evidence="3 4">
    <name type="scientific">Talaromyces rugulosus</name>
    <name type="common">Penicillium rugulosum</name>
    <dbReference type="NCBI Taxonomy" id="121627"/>
    <lineage>
        <taxon>Eukaryota</taxon>
        <taxon>Fungi</taxon>
        <taxon>Dikarya</taxon>
        <taxon>Ascomycota</taxon>
        <taxon>Pezizomycotina</taxon>
        <taxon>Eurotiomycetes</taxon>
        <taxon>Eurotiomycetidae</taxon>
        <taxon>Eurotiales</taxon>
        <taxon>Trichocomaceae</taxon>
        <taxon>Talaromyces</taxon>
        <taxon>Talaromyces sect. Islandici</taxon>
    </lineage>
</organism>
<dbReference type="OrthoDB" id="416441at2759"/>
<dbReference type="PANTHER" id="PTHR43056:SF10">
    <property type="entry name" value="COCE_NOND FAMILY, PUTATIVE (AFU_ORTHOLOGUE AFUA_7G00600)-RELATED"/>
    <property type="match status" value="1"/>
</dbReference>
<proteinExistence type="predicted"/>
<protein>
    <recommendedName>
        <fullName evidence="2">Xaa-Pro dipeptidyl-peptidase C-terminal domain-containing protein</fullName>
    </recommendedName>
</protein>
<evidence type="ECO:0000313" key="3">
    <source>
        <dbReference type="EMBL" id="QKX54279.1"/>
    </source>
</evidence>
<evidence type="ECO:0000259" key="2">
    <source>
        <dbReference type="SMART" id="SM00939"/>
    </source>
</evidence>
<dbReference type="GO" id="GO:0008239">
    <property type="term" value="F:dipeptidyl-peptidase activity"/>
    <property type="evidence" value="ECO:0007669"/>
    <property type="project" value="InterPro"/>
</dbReference>
<dbReference type="PANTHER" id="PTHR43056">
    <property type="entry name" value="PEPTIDASE S9 PROLYL OLIGOPEPTIDASE"/>
    <property type="match status" value="1"/>
</dbReference>
<dbReference type="InterPro" id="IPR000383">
    <property type="entry name" value="Xaa-Pro-like_dom"/>
</dbReference>
<dbReference type="SMART" id="SM00939">
    <property type="entry name" value="PepX_C"/>
    <property type="match status" value="1"/>
</dbReference>
<dbReference type="AlphaFoldDB" id="A0A7H8QK31"/>
<dbReference type="KEGG" id="trg:TRUGW13939_01364"/>
<accession>A0A7H8QK31</accession>
<dbReference type="RefSeq" id="XP_035340458.1">
    <property type="nucleotide sequence ID" value="XM_035484565.1"/>
</dbReference>
<name>A0A7H8QK31_TALRU</name>
<keyword evidence="4" id="KW-1185">Reference proteome</keyword>
<dbReference type="Gene3D" id="3.40.50.1820">
    <property type="entry name" value="alpha/beta hydrolase"/>
    <property type="match status" value="1"/>
</dbReference>
<dbReference type="Pfam" id="PF02129">
    <property type="entry name" value="Peptidase_S15"/>
    <property type="match status" value="1"/>
</dbReference>
<dbReference type="SUPFAM" id="SSF53474">
    <property type="entry name" value="alpha/beta-Hydrolases"/>
    <property type="match status" value="1"/>
</dbReference>
<feature type="domain" description="Xaa-Pro dipeptidyl-peptidase C-terminal" evidence="2">
    <location>
        <begin position="325"/>
        <end position="560"/>
    </location>
</feature>
<dbReference type="Gene3D" id="2.60.120.260">
    <property type="entry name" value="Galactose-binding domain-like"/>
    <property type="match status" value="1"/>
</dbReference>
<gene>
    <name evidence="3" type="ORF">TRUGW13939_01364</name>
</gene>
<sequence length="569" mass="64610">MPLLPLPKRETTQSKLDSLYLRLKDVYIPTRDGSELCADIFLPLSVEQYEKVPVLLSMCPYGKDVHALEWGLPQTDIYAKMNAKIEPLGPDAGFEALDPLIWTTEFGYALIRIDCRGVGGTPGMLDPFGLQRTLKSGQDAEGNDLYDAIEWAARQSWCNGKVGMSGISYLGMACWWAAQQNPPSLKAVVPWEAGSDLLYSLFRPGGLSNSNFLAHWWKNCVLPYQHGRLEGVSEDELQSHRVDFLKCRSWEFRSDGSFPILDRLRRFDNIKIPFYSSANYMDTEVHAPGNILGYMWGTSQTKYLETHTGDHLHAFYSRDGIDRQRCFLDHFLKDDGKSLQGIPNVDLLVRKGARTYRRAEQDFPPYDTEYQEYFLTSDGQLLDEYPGNSNEIIVEYTGLNSSKVFSTKPLGENFELLGFPYMVLDVATTAKDMDLFITMTNMEPSGDLVQLEGNHGEPSVAVTRGYLRLSHRELDEQRSTEHLVILSHQSSAPVEPDTRYQIKVPIQATSMVFEKGHKIQIELGSRDSETLLDVMKHQGFDRTMDRFGGKNTIFNGSKIILPFVRRIYQ</sequence>
<dbReference type="GeneID" id="55988876"/>
<dbReference type="NCBIfam" id="TIGR00976">
    <property type="entry name" value="CocE_NonD"/>
    <property type="match status" value="1"/>
</dbReference>
<dbReference type="SUPFAM" id="SSF49785">
    <property type="entry name" value="Galactose-binding domain-like"/>
    <property type="match status" value="1"/>
</dbReference>
<reference evidence="4" key="1">
    <citation type="submission" date="2020-06" db="EMBL/GenBank/DDBJ databases">
        <title>A chromosome-scale genome assembly of Talaromyces rugulosus W13939.</title>
        <authorList>
            <person name="Wang B."/>
            <person name="Guo L."/>
            <person name="Ye K."/>
            <person name="Wang L."/>
        </authorList>
    </citation>
    <scope>NUCLEOTIDE SEQUENCE [LARGE SCALE GENOMIC DNA]</scope>
    <source>
        <strain evidence="4">W13939</strain>
    </source>
</reference>
<dbReference type="Proteomes" id="UP000509510">
    <property type="component" value="Chromosome I"/>
</dbReference>
<dbReference type="EMBL" id="CP055898">
    <property type="protein sequence ID" value="QKX54279.1"/>
    <property type="molecule type" value="Genomic_DNA"/>
</dbReference>
<evidence type="ECO:0000313" key="4">
    <source>
        <dbReference type="Proteomes" id="UP000509510"/>
    </source>
</evidence>
<evidence type="ECO:0000256" key="1">
    <source>
        <dbReference type="ARBA" id="ARBA00022801"/>
    </source>
</evidence>
<dbReference type="InterPro" id="IPR050585">
    <property type="entry name" value="Xaa-Pro_dipeptidyl-ppase/CocE"/>
</dbReference>
<dbReference type="InterPro" id="IPR008979">
    <property type="entry name" value="Galactose-bd-like_sf"/>
</dbReference>
<dbReference type="InterPro" id="IPR029058">
    <property type="entry name" value="AB_hydrolase_fold"/>
</dbReference>
<dbReference type="Gene3D" id="1.10.3020.20">
    <property type="match status" value="1"/>
</dbReference>
<dbReference type="Pfam" id="PF08530">
    <property type="entry name" value="PepX_C"/>
    <property type="match status" value="1"/>
</dbReference>